<sequence>MGNRLRQVETKQLLDRIGAGRCAESMLSSRWRGAGFVVVCPMWVPEDGGRPGFRFVGDDGWVQIHRFEPCALAGRVAGPGGKRILVDPGQVIPFSCVAEMREVLACLVADGRTAFWEFFNACELVARQATVNAHLSKIAELARTTGRSSTSWLVSDLDCDQIASEVMFDERGPSTFDRMVDACLVDGAFKRVDPVTFCWTRLYKGAAYRLDRFLGDPVDGQRIRAAVADLGTSELEPVRQLVTSRTPGRRVSADGLAAALAVGRVGQPCSLSFEESGDERF</sequence>
<dbReference type="HOGENOM" id="CLU_989943_0_0_11"/>
<keyword evidence="2" id="KW-1185">Reference proteome</keyword>
<comment type="caution">
    <text evidence="1">The sequence shown here is derived from an EMBL/GenBank/DDBJ whole genome shotgun (WGS) entry which is preliminary data.</text>
</comment>
<name>S2W3H4_9ACTN</name>
<reference evidence="1 2" key="1">
    <citation type="submission" date="2013-04" db="EMBL/GenBank/DDBJ databases">
        <title>The Genome Sequence of Propionimicrobium lymphophilum ACS-093-V-SCH5.</title>
        <authorList>
            <consortium name="The Broad Institute Genomics Platform"/>
            <person name="Earl A."/>
            <person name="Ward D."/>
            <person name="Feldgarden M."/>
            <person name="Gevers D."/>
            <person name="Saerens B."/>
            <person name="Vaneechoutte M."/>
            <person name="Walker B."/>
            <person name="Young S."/>
            <person name="Zeng Q."/>
            <person name="Gargeya S."/>
            <person name="Fitzgerald M."/>
            <person name="Haas B."/>
            <person name="Abouelleil A."/>
            <person name="Allen A.W."/>
            <person name="Alvarado L."/>
            <person name="Arachchi H.M."/>
            <person name="Berlin A.M."/>
            <person name="Chapman S.B."/>
            <person name="Gainer-Dewar J."/>
            <person name="Goldberg J."/>
            <person name="Griggs A."/>
            <person name="Gujja S."/>
            <person name="Hansen M."/>
            <person name="Howarth C."/>
            <person name="Imamovic A."/>
            <person name="Ireland A."/>
            <person name="Larimer J."/>
            <person name="McCowan C."/>
            <person name="Murphy C."/>
            <person name="Pearson M."/>
            <person name="Poon T.W."/>
            <person name="Priest M."/>
            <person name="Roberts A."/>
            <person name="Saif S."/>
            <person name="Shea T."/>
            <person name="Sisk P."/>
            <person name="Sykes S."/>
            <person name="Wortman J."/>
            <person name="Nusbaum C."/>
            <person name="Birren B."/>
        </authorList>
    </citation>
    <scope>NUCLEOTIDE SEQUENCE [LARGE SCALE GENOMIC DNA]</scope>
    <source>
        <strain evidence="1 2">ACS-093-V-SCH5</strain>
    </source>
</reference>
<proteinExistence type="predicted"/>
<protein>
    <submittedName>
        <fullName evidence="1">Uncharacterized protein</fullName>
    </submittedName>
</protein>
<dbReference type="STRING" id="883161.HMPREF9306_01203"/>
<organism evidence="1 2">
    <name type="scientific">Propionimicrobium lymphophilum ACS-093-V-SCH5</name>
    <dbReference type="NCBI Taxonomy" id="883161"/>
    <lineage>
        <taxon>Bacteria</taxon>
        <taxon>Bacillati</taxon>
        <taxon>Actinomycetota</taxon>
        <taxon>Actinomycetes</taxon>
        <taxon>Propionibacteriales</taxon>
        <taxon>Propionibacteriaceae</taxon>
        <taxon>Propionimicrobium</taxon>
    </lineage>
</organism>
<evidence type="ECO:0000313" key="2">
    <source>
        <dbReference type="Proteomes" id="UP000014417"/>
    </source>
</evidence>
<dbReference type="RefSeq" id="WP_016456033.1">
    <property type="nucleotide sequence ID" value="NZ_KE150269.1"/>
</dbReference>
<gene>
    <name evidence="1" type="ORF">HMPREF9306_01203</name>
</gene>
<evidence type="ECO:0000313" key="1">
    <source>
        <dbReference type="EMBL" id="EPD32895.1"/>
    </source>
</evidence>
<dbReference type="EMBL" id="AGZR01000006">
    <property type="protein sequence ID" value="EPD32895.1"/>
    <property type="molecule type" value="Genomic_DNA"/>
</dbReference>
<dbReference type="AlphaFoldDB" id="S2W3H4"/>
<dbReference type="Proteomes" id="UP000014417">
    <property type="component" value="Unassembled WGS sequence"/>
</dbReference>
<accession>S2W3H4</accession>